<name>A0A2P2K6F0_RHIMU</name>
<sequence length="30" mass="3262">MILDTRKLSRTGNSSCVLLLVFGLGLLLDL</sequence>
<organism evidence="1">
    <name type="scientific">Rhizophora mucronata</name>
    <name type="common">Asiatic mangrove</name>
    <dbReference type="NCBI Taxonomy" id="61149"/>
    <lineage>
        <taxon>Eukaryota</taxon>
        <taxon>Viridiplantae</taxon>
        <taxon>Streptophyta</taxon>
        <taxon>Embryophyta</taxon>
        <taxon>Tracheophyta</taxon>
        <taxon>Spermatophyta</taxon>
        <taxon>Magnoliopsida</taxon>
        <taxon>eudicotyledons</taxon>
        <taxon>Gunneridae</taxon>
        <taxon>Pentapetalae</taxon>
        <taxon>rosids</taxon>
        <taxon>fabids</taxon>
        <taxon>Malpighiales</taxon>
        <taxon>Rhizophoraceae</taxon>
        <taxon>Rhizophora</taxon>
    </lineage>
</organism>
<accession>A0A2P2K6F0</accession>
<dbReference type="AlphaFoldDB" id="A0A2P2K6F0"/>
<evidence type="ECO:0000313" key="1">
    <source>
        <dbReference type="EMBL" id="MBX01253.1"/>
    </source>
</evidence>
<protein>
    <submittedName>
        <fullName evidence="1">Vacuolar H+-pyrophosphatase</fullName>
    </submittedName>
</protein>
<proteinExistence type="predicted"/>
<dbReference type="EMBL" id="GGEC01020769">
    <property type="protein sequence ID" value="MBX01253.1"/>
    <property type="molecule type" value="Transcribed_RNA"/>
</dbReference>
<reference evidence="1" key="1">
    <citation type="submission" date="2018-02" db="EMBL/GenBank/DDBJ databases">
        <title>Rhizophora mucronata_Transcriptome.</title>
        <authorList>
            <person name="Meera S.P."/>
            <person name="Sreeshan A."/>
            <person name="Augustine A."/>
        </authorList>
    </citation>
    <scope>NUCLEOTIDE SEQUENCE</scope>
    <source>
        <tissue evidence="1">Leaf</tissue>
    </source>
</reference>